<sequence length="191" mass="20377">MMSSIEKQREKASVESIVNLEQPRLAKLGVPGAVGLIIGLSIPPAADGYAKFQARAGMLCSCPSVEPQKNGCERKPPSNFTPPGRSSTPDRSAMLCTIVPPLICGERVLWSEPVLYRESDDVGLRDNEVEVAMVEEGEGGFEEESAAVEVDQDGKLLVVGLWEVKTSGDGWVVGNYDVFGGNSGVGVLRRG</sequence>
<comment type="caution">
    <text evidence="2">The sequence shown here is derived from an EMBL/GenBank/DDBJ whole genome shotgun (WGS) entry which is preliminary data.</text>
</comment>
<evidence type="ECO:0000256" key="1">
    <source>
        <dbReference type="SAM" id="MobiDB-lite"/>
    </source>
</evidence>
<organism evidence="2 3">
    <name type="scientific">Senna tora</name>
    <dbReference type="NCBI Taxonomy" id="362788"/>
    <lineage>
        <taxon>Eukaryota</taxon>
        <taxon>Viridiplantae</taxon>
        <taxon>Streptophyta</taxon>
        <taxon>Embryophyta</taxon>
        <taxon>Tracheophyta</taxon>
        <taxon>Spermatophyta</taxon>
        <taxon>Magnoliopsida</taxon>
        <taxon>eudicotyledons</taxon>
        <taxon>Gunneridae</taxon>
        <taxon>Pentapetalae</taxon>
        <taxon>rosids</taxon>
        <taxon>fabids</taxon>
        <taxon>Fabales</taxon>
        <taxon>Fabaceae</taxon>
        <taxon>Caesalpinioideae</taxon>
        <taxon>Cassia clade</taxon>
        <taxon>Senna</taxon>
    </lineage>
</organism>
<dbReference type="AlphaFoldDB" id="A0A834X2X2"/>
<dbReference type="EMBL" id="JAAIUW010000003">
    <property type="protein sequence ID" value="KAF7837260.1"/>
    <property type="molecule type" value="Genomic_DNA"/>
</dbReference>
<keyword evidence="3" id="KW-1185">Reference proteome</keyword>
<accession>A0A834X2X2</accession>
<evidence type="ECO:0000313" key="3">
    <source>
        <dbReference type="Proteomes" id="UP000634136"/>
    </source>
</evidence>
<proteinExistence type="predicted"/>
<gene>
    <name evidence="2" type="ORF">G2W53_005742</name>
</gene>
<evidence type="ECO:0000313" key="2">
    <source>
        <dbReference type="EMBL" id="KAF7837260.1"/>
    </source>
</evidence>
<feature type="region of interest" description="Disordered" evidence="1">
    <location>
        <begin position="67"/>
        <end position="90"/>
    </location>
</feature>
<reference evidence="2" key="1">
    <citation type="submission" date="2020-09" db="EMBL/GenBank/DDBJ databases">
        <title>Genome-Enabled Discovery of Anthraquinone Biosynthesis in Senna tora.</title>
        <authorList>
            <person name="Kang S.-H."/>
            <person name="Pandey R.P."/>
            <person name="Lee C.-M."/>
            <person name="Sim J.-S."/>
            <person name="Jeong J.-T."/>
            <person name="Choi B.-S."/>
            <person name="Jung M."/>
            <person name="Ginzburg D."/>
            <person name="Zhao K."/>
            <person name="Won S.Y."/>
            <person name="Oh T.-J."/>
            <person name="Yu Y."/>
            <person name="Kim N.-H."/>
            <person name="Lee O.R."/>
            <person name="Lee T.-H."/>
            <person name="Bashyal P."/>
            <person name="Kim T.-S."/>
            <person name="Lee W.-H."/>
            <person name="Kawkins C."/>
            <person name="Kim C.-K."/>
            <person name="Kim J.S."/>
            <person name="Ahn B.O."/>
            <person name="Rhee S.Y."/>
            <person name="Sohng J.K."/>
        </authorList>
    </citation>
    <scope>NUCLEOTIDE SEQUENCE</scope>
    <source>
        <tissue evidence="2">Leaf</tissue>
    </source>
</reference>
<dbReference type="Proteomes" id="UP000634136">
    <property type="component" value="Unassembled WGS sequence"/>
</dbReference>
<name>A0A834X2X2_9FABA</name>
<protein>
    <submittedName>
        <fullName evidence="2">Uncharacterized protein</fullName>
    </submittedName>
</protein>